<dbReference type="InterPro" id="IPR036928">
    <property type="entry name" value="AS_sf"/>
</dbReference>
<dbReference type="NCBIfam" id="TIGR02713">
    <property type="entry name" value="allophanate_hyd"/>
    <property type="match status" value="1"/>
</dbReference>
<dbReference type="GO" id="GO:0004039">
    <property type="term" value="F:allophanate hydrolase activity"/>
    <property type="evidence" value="ECO:0007669"/>
    <property type="project" value="UniProtKB-EC"/>
</dbReference>
<dbReference type="EMBL" id="CP108482">
    <property type="protein sequence ID" value="WUS55644.1"/>
    <property type="molecule type" value="Genomic_DNA"/>
</dbReference>
<dbReference type="Proteomes" id="UP001432014">
    <property type="component" value="Chromosome"/>
</dbReference>
<dbReference type="PANTHER" id="PTHR11895:SF169">
    <property type="entry name" value="GLUTAMYL-TRNA(GLN) AMIDOTRANSFERASE"/>
    <property type="match status" value="1"/>
</dbReference>
<dbReference type="Gene3D" id="3.10.490.10">
    <property type="entry name" value="Gamma-glutamyl cyclotransferase-like"/>
    <property type="match status" value="1"/>
</dbReference>
<sequence>MTATAAAEPAAGSAARRVREAYRRIDEADRPEVWIGLRPRDEVELEAAGVDARRAAGAFLPLAGTVFAVKGNIDLAGLPTTAGCPSFAYLPEADAPAVARLRAAGSVPLGTTNLDQFATGLVGTRSPYGAVRGAVDPARVSGGSSSGSAVAVALGLVDLALGTDTAGSGRVPAAFNGVVGLKPTGGVVPTTGVVPACRSLDCVSVFARSVDAAELAYGIIADPVPVGPAPRRPGPWRIAVPTLEQLGELDEGWPAAYLAAVDQLAAAGAEPTGIDLAPFGAVARMLYEGAFVAERYDAVGEFIEKQAEAPDLDPVVRRIITAGRDIPAHRLYRDLAELSRLRDIALAELGEADALLLPTTPGHPTLAEVAADPVGANSRLGRFTNSTNLLGLCALAVPAGQVRGLPFGVMLIGRPHTESRLAVLARLLAAPPVPASASAPGPTAAPAAVRLAVLGAHLTGQPLNGQLLALGATLAGTTRTAPDYRLYALDTTPAKPGLVRVPSGGASVEAEVWELPAAGLGTLTAALPEPMAIGSVRLADGSRVAGFLCEPAALAGAEDITGYGGWRGYLTAHDPS</sequence>
<evidence type="ECO:0000313" key="3">
    <source>
        <dbReference type="EMBL" id="WUS55644.1"/>
    </source>
</evidence>
<keyword evidence="4" id="KW-1185">Reference proteome</keyword>
<dbReference type="InterPro" id="IPR000120">
    <property type="entry name" value="Amidase"/>
</dbReference>
<dbReference type="InterPro" id="IPR014085">
    <property type="entry name" value="Allophanate_hydrolase"/>
</dbReference>
<feature type="domain" description="Allophanate hydrolase C-terminal" evidence="2">
    <location>
        <begin position="449"/>
        <end position="570"/>
    </location>
</feature>
<dbReference type="Pfam" id="PF21986">
    <property type="entry name" value="AH_C"/>
    <property type="match status" value="1"/>
</dbReference>
<organism evidence="3 4">
    <name type="scientific">Kitasatospora herbaricolor</name>
    <dbReference type="NCBI Taxonomy" id="68217"/>
    <lineage>
        <taxon>Bacteria</taxon>
        <taxon>Bacillati</taxon>
        <taxon>Actinomycetota</taxon>
        <taxon>Actinomycetes</taxon>
        <taxon>Kitasatosporales</taxon>
        <taxon>Streptomycetaceae</taxon>
        <taxon>Kitasatospora</taxon>
    </lineage>
</organism>
<proteinExistence type="predicted"/>
<dbReference type="EC" id="3.5.1.54" evidence="3"/>
<evidence type="ECO:0000259" key="2">
    <source>
        <dbReference type="Pfam" id="PF21986"/>
    </source>
</evidence>
<dbReference type="InterPro" id="IPR023631">
    <property type="entry name" value="Amidase_dom"/>
</dbReference>
<protein>
    <submittedName>
        <fullName evidence="3">Allophanate hydrolase</fullName>
        <ecNumber evidence="3">3.5.1.54</ecNumber>
    </submittedName>
</protein>
<dbReference type="RefSeq" id="WP_329499712.1">
    <property type="nucleotide sequence ID" value="NZ_CP108460.1"/>
</dbReference>
<dbReference type="PANTHER" id="PTHR11895">
    <property type="entry name" value="TRANSAMIDASE"/>
    <property type="match status" value="1"/>
</dbReference>
<gene>
    <name evidence="3" type="primary">atzF</name>
    <name evidence="3" type="ORF">OG469_09045</name>
</gene>
<dbReference type="Gene3D" id="1.20.58.1700">
    <property type="match status" value="1"/>
</dbReference>
<dbReference type="NCBIfam" id="NF006043">
    <property type="entry name" value="PRK08186.1"/>
    <property type="match status" value="1"/>
</dbReference>
<dbReference type="Gene3D" id="3.90.1300.10">
    <property type="entry name" value="Amidase signature (AS) domain"/>
    <property type="match status" value="1"/>
</dbReference>
<evidence type="ECO:0000259" key="1">
    <source>
        <dbReference type="Pfam" id="PF01425"/>
    </source>
</evidence>
<feature type="domain" description="Amidase" evidence="1">
    <location>
        <begin position="18"/>
        <end position="421"/>
    </location>
</feature>
<accession>A0ABZ1W480</accession>
<evidence type="ECO:0000313" key="4">
    <source>
        <dbReference type="Proteomes" id="UP001432014"/>
    </source>
</evidence>
<reference evidence="3 4" key="1">
    <citation type="submission" date="2022-10" db="EMBL/GenBank/DDBJ databases">
        <title>The complete genomes of actinobacterial strains from the NBC collection.</title>
        <authorList>
            <person name="Joergensen T.S."/>
            <person name="Alvarez Arevalo M."/>
            <person name="Sterndorff E.B."/>
            <person name="Faurdal D."/>
            <person name="Vuksanovic O."/>
            <person name="Mourched A.-S."/>
            <person name="Charusanti P."/>
            <person name="Shaw S."/>
            <person name="Blin K."/>
            <person name="Weber T."/>
        </authorList>
    </citation>
    <scope>NUCLEOTIDE SEQUENCE [LARGE SCALE GENOMIC DNA]</scope>
    <source>
        <strain evidence="3 4">NBC_01247</strain>
    </source>
</reference>
<name>A0ABZ1W480_9ACTN</name>
<dbReference type="SUPFAM" id="SSF75304">
    <property type="entry name" value="Amidase signature (AS) enzymes"/>
    <property type="match status" value="1"/>
</dbReference>
<dbReference type="InterPro" id="IPR053844">
    <property type="entry name" value="AH_C"/>
</dbReference>
<keyword evidence="3" id="KW-0378">Hydrolase</keyword>
<dbReference type="Pfam" id="PF01425">
    <property type="entry name" value="Amidase"/>
    <property type="match status" value="1"/>
</dbReference>